<gene>
    <name evidence="3" type="ORF">PGLA2088_LOCUS14629</name>
</gene>
<dbReference type="AlphaFoldDB" id="A0A813IYG5"/>
<feature type="region of interest" description="Disordered" evidence="1">
    <location>
        <begin position="257"/>
        <end position="278"/>
    </location>
</feature>
<accession>A0A813IYG5</accession>
<dbReference type="SUPFAM" id="SSF54001">
    <property type="entry name" value="Cysteine proteinases"/>
    <property type="match status" value="1"/>
</dbReference>
<dbReference type="PANTHER" id="PTHR47664:SF1">
    <property type="entry name" value="CHROMOSOME UNDETERMINED SCAFFOLD_14, WHOLE GENOME SHOTGUN SEQUENCE"/>
    <property type="match status" value="1"/>
</dbReference>
<keyword evidence="2" id="KW-0472">Membrane</keyword>
<protein>
    <recommendedName>
        <fullName evidence="5">Tubulin--tyrosine ligase-like protein 9</fullName>
    </recommendedName>
</protein>
<dbReference type="PROSITE" id="PS51221">
    <property type="entry name" value="TTL"/>
    <property type="match status" value="1"/>
</dbReference>
<dbReference type="InterPro" id="IPR038765">
    <property type="entry name" value="Papain-like_cys_pep_sf"/>
</dbReference>
<dbReference type="Gene3D" id="3.30.470.20">
    <property type="entry name" value="ATP-grasp fold, B domain"/>
    <property type="match status" value="1"/>
</dbReference>
<evidence type="ECO:0000256" key="2">
    <source>
        <dbReference type="SAM" id="Phobius"/>
    </source>
</evidence>
<dbReference type="Gene3D" id="3.90.1720.10">
    <property type="entry name" value="endopeptidase domain like (from Nostoc punctiforme)"/>
    <property type="match status" value="1"/>
</dbReference>
<dbReference type="InterPro" id="IPR004344">
    <property type="entry name" value="TTL/TTLL_fam"/>
</dbReference>
<sequence>MAPTEVAEPALEVLKTRGSNLPAAELLTVGNVDTETLQERFMRFRKERQREHALARRSAKAVSTAGGGRDTEKLRQKFVAACLSYEGVPYKRSCEPDDPDSDAPLVLDCCALVRQAVKDLQEDFGFAISRWNQAYQFETLPVELSFEQMKPGDIVFVEGKYHAKGRVPQRHDIVHVEVFIGGETGEATVGSRWSKSSPSEGKVRGVQIHPSYKYESKNYEIVRYHFRSLDTWLQGVCRSQSYGDSVCPTTLPQGLKSVFNGDEDQEASSDHEGDNNPSVFVPNPFREAPVFYVGEGNNWKAVAQMLEARGWQRLPFEWASTHRFDLKWVECRGQHDYLRHIPGQLVNHLPNNDVITAKTRLVETLRAHEASTGERFAWAPSSYLSEKASDRLAALAEAEAASDSMWILKPSRGLGGKGIELVHGSAALRERLFPPQAEGRIANCPMEGWVVQRYVDRPLLLQGRKFDIRSYCLVARTEPHLWFFHPGYCKVALEQYDSSRCDFSDDTARFAHLTNACVQRSHPDYANRKGQHIWSLEQAEADLLATGRWQTAGTLWPKLHEEMKRVIGHLFRASSKMLERKAGYFDLLGLDFMVDENLQLHLLEVNSNPAMFFDSSPVLEELVPRLLGSSFDLVLGAQHKEDKLITLLFFVIVVANSKMVVLLLVVGLLFLMLFFFLFQKWLFCCWFVIYVAI</sequence>
<dbReference type="Pfam" id="PF03133">
    <property type="entry name" value="TTL"/>
    <property type="match status" value="1"/>
</dbReference>
<organism evidence="3 4">
    <name type="scientific">Polarella glacialis</name>
    <name type="common">Dinoflagellate</name>
    <dbReference type="NCBI Taxonomy" id="89957"/>
    <lineage>
        <taxon>Eukaryota</taxon>
        <taxon>Sar</taxon>
        <taxon>Alveolata</taxon>
        <taxon>Dinophyceae</taxon>
        <taxon>Suessiales</taxon>
        <taxon>Suessiaceae</taxon>
        <taxon>Polarella</taxon>
    </lineage>
</organism>
<keyword evidence="2" id="KW-1133">Transmembrane helix</keyword>
<feature type="transmembrane region" description="Helical" evidence="2">
    <location>
        <begin position="647"/>
        <end position="678"/>
    </location>
</feature>
<dbReference type="PANTHER" id="PTHR47664">
    <property type="entry name" value="NLPC_P60 DOMAIN-CONTAINING PROTEIN"/>
    <property type="match status" value="1"/>
</dbReference>
<dbReference type="SUPFAM" id="SSF56059">
    <property type="entry name" value="Glutathione synthetase ATP-binding domain-like"/>
    <property type="match status" value="1"/>
</dbReference>
<reference evidence="3" key="1">
    <citation type="submission" date="2021-02" db="EMBL/GenBank/DDBJ databases">
        <authorList>
            <person name="Dougan E. K."/>
            <person name="Rhodes N."/>
            <person name="Thang M."/>
            <person name="Chan C."/>
        </authorList>
    </citation>
    <scope>NUCLEOTIDE SEQUENCE</scope>
</reference>
<proteinExistence type="predicted"/>
<comment type="caution">
    <text evidence="3">The sequence shown here is derived from an EMBL/GenBank/DDBJ whole genome shotgun (WGS) entry which is preliminary data.</text>
</comment>
<keyword evidence="2" id="KW-0812">Transmembrane</keyword>
<evidence type="ECO:0000313" key="3">
    <source>
        <dbReference type="EMBL" id="CAE8661732.1"/>
    </source>
</evidence>
<evidence type="ECO:0008006" key="5">
    <source>
        <dbReference type="Google" id="ProtNLM"/>
    </source>
</evidence>
<name>A0A813IYG5_POLGL</name>
<evidence type="ECO:0000256" key="1">
    <source>
        <dbReference type="SAM" id="MobiDB-lite"/>
    </source>
</evidence>
<dbReference type="EMBL" id="CAJNNW010017846">
    <property type="protein sequence ID" value="CAE8661732.1"/>
    <property type="molecule type" value="Genomic_DNA"/>
</dbReference>
<dbReference type="Proteomes" id="UP000626109">
    <property type="component" value="Unassembled WGS sequence"/>
</dbReference>
<evidence type="ECO:0000313" key="4">
    <source>
        <dbReference type="Proteomes" id="UP000626109"/>
    </source>
</evidence>